<evidence type="ECO:0000313" key="3">
    <source>
        <dbReference type="Proteomes" id="UP000050525"/>
    </source>
</evidence>
<evidence type="ECO:0008006" key="4">
    <source>
        <dbReference type="Google" id="ProtNLM"/>
    </source>
</evidence>
<dbReference type="EMBL" id="AKHW03005145">
    <property type="protein sequence ID" value="KYO27548.1"/>
    <property type="molecule type" value="Genomic_DNA"/>
</dbReference>
<proteinExistence type="predicted"/>
<reference evidence="2 3" key="1">
    <citation type="journal article" date="2012" name="Genome Biol.">
        <title>Sequencing three crocodilian genomes to illuminate the evolution of archosaurs and amniotes.</title>
        <authorList>
            <person name="St John J.A."/>
            <person name="Braun E.L."/>
            <person name="Isberg S.R."/>
            <person name="Miles L.G."/>
            <person name="Chong A.Y."/>
            <person name="Gongora J."/>
            <person name="Dalzell P."/>
            <person name="Moran C."/>
            <person name="Bed'hom B."/>
            <person name="Abzhanov A."/>
            <person name="Burgess S.C."/>
            <person name="Cooksey A.M."/>
            <person name="Castoe T.A."/>
            <person name="Crawford N.G."/>
            <person name="Densmore L.D."/>
            <person name="Drew J.C."/>
            <person name="Edwards S.V."/>
            <person name="Faircloth B.C."/>
            <person name="Fujita M.K."/>
            <person name="Greenwold M.J."/>
            <person name="Hoffmann F.G."/>
            <person name="Howard J.M."/>
            <person name="Iguchi T."/>
            <person name="Janes D.E."/>
            <person name="Khan S.Y."/>
            <person name="Kohno S."/>
            <person name="de Koning A.J."/>
            <person name="Lance S.L."/>
            <person name="McCarthy F.M."/>
            <person name="McCormack J.E."/>
            <person name="Merchant M.E."/>
            <person name="Peterson D.G."/>
            <person name="Pollock D.D."/>
            <person name="Pourmand N."/>
            <person name="Raney B.J."/>
            <person name="Roessler K.A."/>
            <person name="Sanford J.R."/>
            <person name="Sawyer R.H."/>
            <person name="Schmidt C.J."/>
            <person name="Triplett E.W."/>
            <person name="Tuberville T.D."/>
            <person name="Venegas-Anaya M."/>
            <person name="Howard J.T."/>
            <person name="Jarvis E.D."/>
            <person name="Guillette L.J.Jr."/>
            <person name="Glenn T.C."/>
            <person name="Green R.E."/>
            <person name="Ray D.A."/>
        </authorList>
    </citation>
    <scope>NUCLEOTIDE SEQUENCE [LARGE SCALE GENOMIC DNA]</scope>
    <source>
        <strain evidence="2">KSC_2009_1</strain>
    </source>
</reference>
<keyword evidence="3" id="KW-1185">Reference proteome</keyword>
<organism evidence="2 3">
    <name type="scientific">Alligator mississippiensis</name>
    <name type="common">American alligator</name>
    <dbReference type="NCBI Taxonomy" id="8496"/>
    <lineage>
        <taxon>Eukaryota</taxon>
        <taxon>Metazoa</taxon>
        <taxon>Chordata</taxon>
        <taxon>Craniata</taxon>
        <taxon>Vertebrata</taxon>
        <taxon>Euteleostomi</taxon>
        <taxon>Archelosauria</taxon>
        <taxon>Archosauria</taxon>
        <taxon>Crocodylia</taxon>
        <taxon>Alligatoridae</taxon>
        <taxon>Alligatorinae</taxon>
        <taxon>Alligator</taxon>
    </lineage>
</organism>
<feature type="chain" id="PRO_5007585430" description="Apolipoprotein A-IV" evidence="1">
    <location>
        <begin position="21"/>
        <end position="153"/>
    </location>
</feature>
<keyword evidence="1" id="KW-0732">Signal</keyword>
<comment type="caution">
    <text evidence="2">The sequence shown here is derived from an EMBL/GenBank/DDBJ whole genome shotgun (WGS) entry which is preliminary data.</text>
</comment>
<evidence type="ECO:0000256" key="1">
    <source>
        <dbReference type="SAM" id="SignalP"/>
    </source>
</evidence>
<accession>A0A151MSQ4</accession>
<evidence type="ECO:0000313" key="2">
    <source>
        <dbReference type="EMBL" id="KYO27548.1"/>
    </source>
</evidence>
<protein>
    <recommendedName>
        <fullName evidence="4">Apolipoprotein A-IV</fullName>
    </recommendedName>
</protein>
<dbReference type="AlphaFoldDB" id="A0A151MSQ4"/>
<sequence length="153" mass="16780">MELRAAVLALAVLGLAGSQAAPAGKGAAPRLRQLEEAINNIIKEVMQVTHDTAEWLKVSELVQELELQTRDLYDQLELGMSPELREAIHSTMRLVELPLWAMEPYLDTAMKQTAQALEHVEALGLDLPGALQAVTKWALELKEQLVGLPPISP</sequence>
<dbReference type="KEGG" id="amj:106737429"/>
<gene>
    <name evidence="2" type="ORF">Y1Q_0017756</name>
</gene>
<name>A0A151MSQ4_ALLMI</name>
<feature type="signal peptide" evidence="1">
    <location>
        <begin position="1"/>
        <end position="20"/>
    </location>
</feature>
<dbReference type="Proteomes" id="UP000050525">
    <property type="component" value="Unassembled WGS sequence"/>
</dbReference>
<dbReference type="PhylomeDB" id="A0A151MSQ4"/>